<dbReference type="Proteomes" id="UP000297429">
    <property type="component" value="Unassembled WGS sequence"/>
</dbReference>
<evidence type="ECO:0000313" key="6">
    <source>
        <dbReference type="Proteomes" id="UP000297429"/>
    </source>
</evidence>
<dbReference type="Gene3D" id="3.40.710.10">
    <property type="entry name" value="DD-peptidase/beta-lactamase superfamily"/>
    <property type="match status" value="1"/>
</dbReference>
<reference evidence="3 5" key="1">
    <citation type="submission" date="2018-10" db="EMBL/GenBank/DDBJ databases">
        <title>Genomic Encyclopedia of Archaeal and Bacterial Type Strains, Phase II (KMG-II): from individual species to whole genera.</title>
        <authorList>
            <person name="Goeker M."/>
        </authorList>
    </citation>
    <scope>NUCLEOTIDE SEQUENCE [LARGE SCALE GENOMIC DNA]</scope>
    <source>
        <strain evidence="3 5">DSM 19624</strain>
    </source>
</reference>
<dbReference type="EMBL" id="SOPX01000005">
    <property type="protein sequence ID" value="TFB28920.1"/>
    <property type="molecule type" value="Genomic_DNA"/>
</dbReference>
<dbReference type="EMBL" id="RCCK01000015">
    <property type="protein sequence ID" value="RLJ72152.1"/>
    <property type="molecule type" value="Genomic_DNA"/>
</dbReference>
<sequence length="464" mass="52863">MKHSNKIIFYLFLFLLSPTINYAQNNSRSKMLKHNRSEEKIKLLEDQLAAWQKDLNVPNVGLGIIQDGKLIHAKVYGKDSTGSLKPVNTLFNVASVTKVVFSTLVLKLIDNGDWQLDEPLYHYYTDPDIASDSLSKKLTTRHILSHQSGFSNWRWMNASGKLQFEFAPGTKFNYSGEGMEYLKKAIEHKFHKSLVQLSDSILFKPFGMIDTKHEWDGKQDLKRFSRWYDANGKEYTKSNYASEPSAADDLITTVIDLSKFGIETLNGLHISKQLFNKIIKGQAKINQNLMQGLGWRLIKDLPNHEYAMEHGGNDAGVAAIIVLLPKSKRGIIVLTNGDNGQIICNNIVRSFWPEGTEIIHKALKSTPLNDIHKVFNISDDILNTYTGKYMRPDGEVVNIYKKDKNLILKTIGLPTFNLFPQTQEIFFLWDFDPKIIFTKNEKGIVDTLLIKDGDNILKCTKMDK</sequence>
<feature type="domain" description="Peptidase S12 Pab87-related C-terminal" evidence="2">
    <location>
        <begin position="379"/>
        <end position="451"/>
    </location>
</feature>
<reference evidence="4 6" key="2">
    <citation type="submission" date="2019-03" db="EMBL/GenBank/DDBJ databases">
        <authorList>
            <person name="He R.-H."/>
        </authorList>
    </citation>
    <scope>NUCLEOTIDE SEQUENCE [LARGE SCALE GENOMIC DNA]</scope>
    <source>
        <strain evidence="4 6">DSM 19624</strain>
    </source>
</reference>
<dbReference type="PANTHER" id="PTHR46825">
    <property type="entry name" value="D-ALANYL-D-ALANINE-CARBOXYPEPTIDASE/ENDOPEPTIDASE AMPH"/>
    <property type="match status" value="1"/>
</dbReference>
<feature type="domain" description="Beta-lactamase-related" evidence="1">
    <location>
        <begin position="53"/>
        <end position="339"/>
    </location>
</feature>
<evidence type="ECO:0000259" key="2">
    <source>
        <dbReference type="Pfam" id="PF11954"/>
    </source>
</evidence>
<dbReference type="InterPro" id="IPR012338">
    <property type="entry name" value="Beta-lactam/transpept-like"/>
</dbReference>
<dbReference type="Pfam" id="PF11954">
    <property type="entry name" value="DUF3471"/>
    <property type="match status" value="1"/>
</dbReference>
<dbReference type="PANTHER" id="PTHR46825:SF8">
    <property type="entry name" value="BETA-LACTAMASE-RELATED"/>
    <property type="match status" value="1"/>
</dbReference>
<gene>
    <name evidence="3" type="ORF">BCL90_4994</name>
    <name evidence="4" type="ORF">E3V97_22660</name>
</gene>
<comment type="caution">
    <text evidence="3">The sequence shown here is derived from an EMBL/GenBank/DDBJ whole genome shotgun (WGS) entry which is preliminary data.</text>
</comment>
<dbReference type="OrthoDB" id="1357763at2"/>
<dbReference type="InterPro" id="IPR021860">
    <property type="entry name" value="Peptidase_S12_Pab87-rel_C"/>
</dbReference>
<evidence type="ECO:0000313" key="4">
    <source>
        <dbReference type="EMBL" id="TFB28920.1"/>
    </source>
</evidence>
<organism evidence="3 5">
    <name type="scientific">Pedobacter alluvionis</name>
    <dbReference type="NCBI Taxonomy" id="475253"/>
    <lineage>
        <taxon>Bacteria</taxon>
        <taxon>Pseudomonadati</taxon>
        <taxon>Bacteroidota</taxon>
        <taxon>Sphingobacteriia</taxon>
        <taxon>Sphingobacteriales</taxon>
        <taxon>Sphingobacteriaceae</taxon>
        <taxon>Pedobacter</taxon>
    </lineage>
</organism>
<accession>A0A497XXW2</accession>
<name>A0A497XXW2_9SPHI</name>
<dbReference type="InterPro" id="IPR001466">
    <property type="entry name" value="Beta-lactam-related"/>
</dbReference>
<dbReference type="Pfam" id="PF00144">
    <property type="entry name" value="Beta-lactamase"/>
    <property type="match status" value="1"/>
</dbReference>
<protein>
    <submittedName>
        <fullName evidence="3">CubicO group peptidase (Beta-lactamase class C family)</fullName>
    </submittedName>
    <submittedName>
        <fullName evidence="4">Serine hydrolase</fullName>
    </submittedName>
</protein>
<dbReference type="GO" id="GO:0016787">
    <property type="term" value="F:hydrolase activity"/>
    <property type="evidence" value="ECO:0007669"/>
    <property type="project" value="UniProtKB-KW"/>
</dbReference>
<keyword evidence="4" id="KW-0378">Hydrolase</keyword>
<dbReference type="AlphaFoldDB" id="A0A497XXW2"/>
<evidence type="ECO:0000313" key="5">
    <source>
        <dbReference type="Proteomes" id="UP000273898"/>
    </source>
</evidence>
<evidence type="ECO:0000259" key="1">
    <source>
        <dbReference type="Pfam" id="PF00144"/>
    </source>
</evidence>
<proteinExistence type="predicted"/>
<keyword evidence="6" id="KW-1185">Reference proteome</keyword>
<evidence type="ECO:0000313" key="3">
    <source>
        <dbReference type="EMBL" id="RLJ72152.1"/>
    </source>
</evidence>
<dbReference type="InterPro" id="IPR050491">
    <property type="entry name" value="AmpC-like"/>
</dbReference>
<dbReference type="SUPFAM" id="SSF56601">
    <property type="entry name" value="beta-lactamase/transpeptidase-like"/>
    <property type="match status" value="1"/>
</dbReference>
<dbReference type="Proteomes" id="UP000273898">
    <property type="component" value="Unassembled WGS sequence"/>
</dbReference>